<dbReference type="PANTHER" id="PTHR22916:SF3">
    <property type="entry name" value="UDP-GLCNAC:BETAGAL BETA-1,3-N-ACETYLGLUCOSAMINYLTRANSFERASE-LIKE PROTEIN 1"/>
    <property type="match status" value="1"/>
</dbReference>
<dbReference type="EMBL" id="JNCA01000030">
    <property type="protein sequence ID" value="KDN53959.1"/>
    <property type="molecule type" value="Genomic_DNA"/>
</dbReference>
<organism evidence="2 3">
    <name type="scientific">Flavobacterium seoulense</name>
    <dbReference type="NCBI Taxonomy" id="1492738"/>
    <lineage>
        <taxon>Bacteria</taxon>
        <taxon>Pseudomonadati</taxon>
        <taxon>Bacteroidota</taxon>
        <taxon>Flavobacteriia</taxon>
        <taxon>Flavobacteriales</taxon>
        <taxon>Flavobacteriaceae</taxon>
        <taxon>Flavobacterium</taxon>
    </lineage>
</organism>
<name>A0A066WSL1_9FLAO</name>
<dbReference type="Proteomes" id="UP000027064">
    <property type="component" value="Unassembled WGS sequence"/>
</dbReference>
<dbReference type="Pfam" id="PF00535">
    <property type="entry name" value="Glycos_transf_2"/>
    <property type="match status" value="1"/>
</dbReference>
<dbReference type="GO" id="GO:0016758">
    <property type="term" value="F:hexosyltransferase activity"/>
    <property type="evidence" value="ECO:0007669"/>
    <property type="project" value="UniProtKB-ARBA"/>
</dbReference>
<dbReference type="Gene3D" id="3.90.550.10">
    <property type="entry name" value="Spore Coat Polysaccharide Biosynthesis Protein SpsA, Chain A"/>
    <property type="match status" value="1"/>
</dbReference>
<evidence type="ECO:0000259" key="1">
    <source>
        <dbReference type="Pfam" id="PF00535"/>
    </source>
</evidence>
<sequence>MLISVIIPMYNSETTITSCINSVLNQTYVGEVEIIVVNDGSKDNSQAIVEGIIQDNKTKVLIELFNKINEGVSTARNIGIKMAKGDWIALLDSDDVWLPNKLERQIQVLTENPKIDFLGTNRNGEYFDNILWKKLNILTRISPKLLMVKFIFVVPTVIFRKKIISDVGYFDETQKYAEEGNYFIRIAQKYNCFLLNESLVITGDGKAHFGHSGLSGNLKEMEKGELKNLKDALRLKIINSIEYSCLVVFSILKYFRRIIIVKIR</sequence>
<dbReference type="InterPro" id="IPR001173">
    <property type="entry name" value="Glyco_trans_2-like"/>
</dbReference>
<dbReference type="STRING" id="1492738.FEM21_28970"/>
<comment type="caution">
    <text evidence="2">The sequence shown here is derived from an EMBL/GenBank/DDBJ whole genome shotgun (WGS) entry which is preliminary data.</text>
</comment>
<dbReference type="PANTHER" id="PTHR22916">
    <property type="entry name" value="GLYCOSYLTRANSFERASE"/>
    <property type="match status" value="1"/>
</dbReference>
<protein>
    <submittedName>
        <fullName evidence="2">Benzoate transporter</fullName>
    </submittedName>
</protein>
<keyword evidence="3" id="KW-1185">Reference proteome</keyword>
<accession>A0A066WSL1</accession>
<feature type="domain" description="Glycosyltransferase 2-like" evidence="1">
    <location>
        <begin position="4"/>
        <end position="143"/>
    </location>
</feature>
<proteinExistence type="predicted"/>
<dbReference type="eggNOG" id="COG1215">
    <property type="taxonomic scope" value="Bacteria"/>
</dbReference>
<evidence type="ECO:0000313" key="3">
    <source>
        <dbReference type="Proteomes" id="UP000027064"/>
    </source>
</evidence>
<dbReference type="CDD" id="cd00761">
    <property type="entry name" value="Glyco_tranf_GTA_type"/>
    <property type="match status" value="1"/>
</dbReference>
<dbReference type="AlphaFoldDB" id="A0A066WSL1"/>
<gene>
    <name evidence="2" type="ORF">FEM21_28970</name>
</gene>
<evidence type="ECO:0000313" key="2">
    <source>
        <dbReference type="EMBL" id="KDN53959.1"/>
    </source>
</evidence>
<dbReference type="OrthoDB" id="597270at2"/>
<dbReference type="PATRIC" id="fig|1492738.3.peg.2885"/>
<dbReference type="InterPro" id="IPR029044">
    <property type="entry name" value="Nucleotide-diphossugar_trans"/>
</dbReference>
<reference evidence="2 3" key="1">
    <citation type="submission" date="2014-05" db="EMBL/GenBank/DDBJ databases">
        <title>Genome Sequence of Flavobacterium sp. EM1321.</title>
        <authorList>
            <person name="Shin S.-K."/>
            <person name="Yi H."/>
        </authorList>
    </citation>
    <scope>NUCLEOTIDE SEQUENCE [LARGE SCALE GENOMIC DNA]</scope>
    <source>
        <strain evidence="2 3">EM1321</strain>
    </source>
</reference>
<dbReference type="RefSeq" id="WP_035661798.1">
    <property type="nucleotide sequence ID" value="NZ_JNCA01000030.1"/>
</dbReference>
<dbReference type="SUPFAM" id="SSF53448">
    <property type="entry name" value="Nucleotide-diphospho-sugar transferases"/>
    <property type="match status" value="1"/>
</dbReference>